<organism evidence="1 2">
    <name type="scientific">Smallanthus sonchifolius</name>
    <dbReference type="NCBI Taxonomy" id="185202"/>
    <lineage>
        <taxon>Eukaryota</taxon>
        <taxon>Viridiplantae</taxon>
        <taxon>Streptophyta</taxon>
        <taxon>Embryophyta</taxon>
        <taxon>Tracheophyta</taxon>
        <taxon>Spermatophyta</taxon>
        <taxon>Magnoliopsida</taxon>
        <taxon>eudicotyledons</taxon>
        <taxon>Gunneridae</taxon>
        <taxon>Pentapetalae</taxon>
        <taxon>asterids</taxon>
        <taxon>campanulids</taxon>
        <taxon>Asterales</taxon>
        <taxon>Asteraceae</taxon>
        <taxon>Asteroideae</taxon>
        <taxon>Heliantheae alliance</taxon>
        <taxon>Millerieae</taxon>
        <taxon>Smallanthus</taxon>
    </lineage>
</organism>
<evidence type="ECO:0000313" key="1">
    <source>
        <dbReference type="EMBL" id="KAI3822982.1"/>
    </source>
</evidence>
<protein>
    <submittedName>
        <fullName evidence="1">Uncharacterized protein</fullName>
    </submittedName>
</protein>
<dbReference type="EMBL" id="CM042020">
    <property type="protein sequence ID" value="KAI3822982.1"/>
    <property type="molecule type" value="Genomic_DNA"/>
</dbReference>
<sequence>MEPSVRGSDFVALIISVMGAVRILQDECSMKIPTDSSCESRFSLIWVSSSLKCYGAIAQMPLGDLAGINSDFRYGNKAISKDHGDLE</sequence>
<evidence type="ECO:0000313" key="2">
    <source>
        <dbReference type="Proteomes" id="UP001056120"/>
    </source>
</evidence>
<reference evidence="2" key="1">
    <citation type="journal article" date="2022" name="Mol. Ecol. Resour.">
        <title>The genomes of chicory, endive, great burdock and yacon provide insights into Asteraceae palaeo-polyploidization history and plant inulin production.</title>
        <authorList>
            <person name="Fan W."/>
            <person name="Wang S."/>
            <person name="Wang H."/>
            <person name="Wang A."/>
            <person name="Jiang F."/>
            <person name="Liu H."/>
            <person name="Zhao H."/>
            <person name="Xu D."/>
            <person name="Zhang Y."/>
        </authorList>
    </citation>
    <scope>NUCLEOTIDE SEQUENCE [LARGE SCALE GENOMIC DNA]</scope>
    <source>
        <strain evidence="2">cv. Yunnan</strain>
    </source>
</reference>
<accession>A0ACB9JSJ0</accession>
<keyword evidence="2" id="KW-1185">Reference proteome</keyword>
<comment type="caution">
    <text evidence="1">The sequence shown here is derived from an EMBL/GenBank/DDBJ whole genome shotgun (WGS) entry which is preliminary data.</text>
</comment>
<gene>
    <name evidence="1" type="ORF">L1987_10585</name>
</gene>
<name>A0ACB9JSJ0_9ASTR</name>
<reference evidence="1 2" key="2">
    <citation type="journal article" date="2022" name="Mol. Ecol. Resour.">
        <title>The genomes of chicory, endive, great burdock and yacon provide insights into Asteraceae paleo-polyploidization history and plant inulin production.</title>
        <authorList>
            <person name="Fan W."/>
            <person name="Wang S."/>
            <person name="Wang H."/>
            <person name="Wang A."/>
            <person name="Jiang F."/>
            <person name="Liu H."/>
            <person name="Zhao H."/>
            <person name="Xu D."/>
            <person name="Zhang Y."/>
        </authorList>
    </citation>
    <scope>NUCLEOTIDE SEQUENCE [LARGE SCALE GENOMIC DNA]</scope>
    <source>
        <strain evidence="2">cv. Yunnan</strain>
        <tissue evidence="1">Leaves</tissue>
    </source>
</reference>
<proteinExistence type="predicted"/>
<dbReference type="Proteomes" id="UP001056120">
    <property type="component" value="Linkage Group LG03"/>
</dbReference>